<accession>A0A126JHU9</accession>
<protein>
    <submittedName>
        <fullName evidence="2">Helix-turn-helix XRE-family protein</fullName>
    </submittedName>
    <submittedName>
        <fullName evidence="3">Helix-turn-helix domain-containing protein</fullName>
    </submittedName>
</protein>
<evidence type="ECO:0000313" key="3">
    <source>
        <dbReference type="EMBL" id="NFN36830.1"/>
    </source>
</evidence>
<dbReference type="SMART" id="SM00530">
    <property type="entry name" value="HTH_XRE"/>
    <property type="match status" value="1"/>
</dbReference>
<evidence type="ECO:0000259" key="1">
    <source>
        <dbReference type="PROSITE" id="PS50943"/>
    </source>
</evidence>
<dbReference type="PROSITE" id="PS50943">
    <property type="entry name" value="HTH_CROC1"/>
    <property type="match status" value="1"/>
</dbReference>
<dbReference type="CDD" id="cd00093">
    <property type="entry name" value="HTH_XRE"/>
    <property type="match status" value="1"/>
</dbReference>
<dbReference type="AlphaFoldDB" id="A0A126JHU9"/>
<dbReference type="Gene3D" id="1.10.260.40">
    <property type="entry name" value="lambda repressor-like DNA-binding domains"/>
    <property type="match status" value="1"/>
</dbReference>
<dbReference type="EMBL" id="KT897275">
    <property type="protein sequence ID" value="ALT05321.1"/>
    <property type="molecule type" value="Genomic_DNA"/>
</dbReference>
<dbReference type="EMBL" id="SWVK01000034">
    <property type="protein sequence ID" value="NFN36830.1"/>
    <property type="molecule type" value="Genomic_DNA"/>
</dbReference>
<dbReference type="SUPFAM" id="SSF47413">
    <property type="entry name" value="lambda repressor-like DNA-binding domains"/>
    <property type="match status" value="1"/>
</dbReference>
<proteinExistence type="predicted"/>
<dbReference type="GO" id="GO:0003677">
    <property type="term" value="F:DNA binding"/>
    <property type="evidence" value="ECO:0007669"/>
    <property type="project" value="InterPro"/>
</dbReference>
<reference evidence="2" key="1">
    <citation type="journal article" date="2016" name="Genome Biol. Evol.">
        <title>Evolution of chromosomal Clostridium botulinum type E neurotoxin gene clusters: evidence provided by their rare plasmid borne counterparts.</title>
        <authorList>
            <person name="Carter A.T."/>
            <person name="Austin J.W."/>
            <person name="Weedmark K.A."/>
            <person name="Peck M.W."/>
        </authorList>
    </citation>
    <scope>NUCLEOTIDE SEQUENCE</scope>
    <source>
        <strain evidence="2">IFR 12/29</strain>
        <plasmid evidence="2">p12/29</plasmid>
    </source>
</reference>
<name>A0A126JHU9_CLOBO</name>
<gene>
    <name evidence="3" type="ORF">FDB51_17325</name>
</gene>
<dbReference type="InterPro" id="IPR001387">
    <property type="entry name" value="Cro/C1-type_HTH"/>
</dbReference>
<geneLocation type="plasmid" evidence="2">
    <name>p12/29</name>
</geneLocation>
<sequence>MEKIANNLMQMRKSKGLSKDQLSKILKIPMLYIDDYENCKKEVPISVMIKYSKYFKTSIDSICGMLELPEMKFARIRPEREAMENKLNELNSVLLSRGMDLHKLSEKELHNIVYLCKLSQKGRFTKEQFEIVLSIMKIVELYSFNRKNVEGLIELLNMGAFNIKEVLNKDEFLDVIRDIREVV</sequence>
<keyword evidence="2" id="KW-0614">Plasmid</keyword>
<reference evidence="3 4" key="2">
    <citation type="submission" date="2019-04" db="EMBL/GenBank/DDBJ databases">
        <title>Genome sequencing of Clostridium botulinum Groups I-IV and Clostridium butyricum.</title>
        <authorList>
            <person name="Brunt J."/>
            <person name="Van Vliet A.H.M."/>
            <person name="Stringer S.C."/>
            <person name="Carter A.T."/>
            <person name="Peck M.W."/>
        </authorList>
    </citation>
    <scope>NUCLEOTIDE SEQUENCE [LARGE SCALE GENOMIC DNA]</scope>
    <source>
        <strain evidence="3 4">CB-K-33E</strain>
    </source>
</reference>
<evidence type="ECO:0000313" key="2">
    <source>
        <dbReference type="EMBL" id="ALT05321.1"/>
    </source>
</evidence>
<dbReference type="Proteomes" id="UP000473681">
    <property type="component" value="Unassembled WGS sequence"/>
</dbReference>
<evidence type="ECO:0000313" key="4">
    <source>
        <dbReference type="Proteomes" id="UP000473681"/>
    </source>
</evidence>
<dbReference type="InterPro" id="IPR010982">
    <property type="entry name" value="Lambda_DNA-bd_dom_sf"/>
</dbReference>
<dbReference type="RefSeq" id="WP_017826637.1">
    <property type="nucleotide sequence ID" value="NZ_KT897275.1"/>
</dbReference>
<organism evidence="2">
    <name type="scientific">Clostridium botulinum</name>
    <dbReference type="NCBI Taxonomy" id="1491"/>
    <lineage>
        <taxon>Bacteria</taxon>
        <taxon>Bacillati</taxon>
        <taxon>Bacillota</taxon>
        <taxon>Clostridia</taxon>
        <taxon>Eubacteriales</taxon>
        <taxon>Clostridiaceae</taxon>
        <taxon>Clostridium</taxon>
    </lineage>
</organism>
<feature type="domain" description="HTH cro/C1-type" evidence="1">
    <location>
        <begin position="8"/>
        <end position="62"/>
    </location>
</feature>
<dbReference type="Pfam" id="PF01381">
    <property type="entry name" value="HTH_3"/>
    <property type="match status" value="1"/>
</dbReference>